<dbReference type="EMBL" id="JARIHO010000149">
    <property type="protein sequence ID" value="KAJ7300894.1"/>
    <property type="molecule type" value="Genomic_DNA"/>
</dbReference>
<sequence length="95" mass="10553">MAKIPRSFSLCFYPSRNFVLSGVYALKSVIYVGNHHFTSRIIKENGDVWYPDGIETKSTSIAEGNIHSQDPAFNTCVRHGDVQDACGVLYAIVDL</sequence>
<dbReference type="Proteomes" id="UP001218218">
    <property type="component" value="Unassembled WGS sequence"/>
</dbReference>
<comment type="caution">
    <text evidence="1">The sequence shown here is derived from an EMBL/GenBank/DDBJ whole genome shotgun (WGS) entry which is preliminary data.</text>
</comment>
<gene>
    <name evidence="1" type="ORF">DFH08DRAFT_724840</name>
</gene>
<protein>
    <submittedName>
        <fullName evidence="1">Uncharacterized protein</fullName>
    </submittedName>
</protein>
<accession>A0AAD6YXP8</accession>
<evidence type="ECO:0000313" key="2">
    <source>
        <dbReference type="Proteomes" id="UP001218218"/>
    </source>
</evidence>
<dbReference type="AlphaFoldDB" id="A0AAD6YXP8"/>
<proteinExistence type="predicted"/>
<reference evidence="1" key="1">
    <citation type="submission" date="2023-03" db="EMBL/GenBank/DDBJ databases">
        <title>Massive genome expansion in bonnet fungi (Mycena s.s.) driven by repeated elements and novel gene families across ecological guilds.</title>
        <authorList>
            <consortium name="Lawrence Berkeley National Laboratory"/>
            <person name="Harder C.B."/>
            <person name="Miyauchi S."/>
            <person name="Viragh M."/>
            <person name="Kuo A."/>
            <person name="Thoen E."/>
            <person name="Andreopoulos B."/>
            <person name="Lu D."/>
            <person name="Skrede I."/>
            <person name="Drula E."/>
            <person name="Henrissat B."/>
            <person name="Morin E."/>
            <person name="Kohler A."/>
            <person name="Barry K."/>
            <person name="LaButti K."/>
            <person name="Morin E."/>
            <person name="Salamov A."/>
            <person name="Lipzen A."/>
            <person name="Mereny Z."/>
            <person name="Hegedus B."/>
            <person name="Baldrian P."/>
            <person name="Stursova M."/>
            <person name="Weitz H."/>
            <person name="Taylor A."/>
            <person name="Grigoriev I.V."/>
            <person name="Nagy L.G."/>
            <person name="Martin F."/>
            <person name="Kauserud H."/>
        </authorList>
    </citation>
    <scope>NUCLEOTIDE SEQUENCE</scope>
    <source>
        <strain evidence="1">CBHHK002</strain>
    </source>
</reference>
<organism evidence="1 2">
    <name type="scientific">Mycena albidolilacea</name>
    <dbReference type="NCBI Taxonomy" id="1033008"/>
    <lineage>
        <taxon>Eukaryota</taxon>
        <taxon>Fungi</taxon>
        <taxon>Dikarya</taxon>
        <taxon>Basidiomycota</taxon>
        <taxon>Agaricomycotina</taxon>
        <taxon>Agaricomycetes</taxon>
        <taxon>Agaricomycetidae</taxon>
        <taxon>Agaricales</taxon>
        <taxon>Marasmiineae</taxon>
        <taxon>Mycenaceae</taxon>
        <taxon>Mycena</taxon>
    </lineage>
</organism>
<evidence type="ECO:0000313" key="1">
    <source>
        <dbReference type="EMBL" id="KAJ7300894.1"/>
    </source>
</evidence>
<name>A0AAD6YXP8_9AGAR</name>
<keyword evidence="2" id="KW-1185">Reference proteome</keyword>